<dbReference type="EMBL" id="CM007890">
    <property type="protein sequence ID" value="OTG37674.1"/>
    <property type="molecule type" value="Genomic_DNA"/>
</dbReference>
<protein>
    <submittedName>
        <fullName evidence="1">Uncharacterized protein</fullName>
    </submittedName>
</protein>
<keyword evidence="2" id="KW-1185">Reference proteome</keyword>
<proteinExistence type="predicted"/>
<accession>A0A251VQE0</accession>
<name>A0A251VQE0_HELAN</name>
<dbReference type="AlphaFoldDB" id="A0A251VQE0"/>
<evidence type="ECO:0000313" key="1">
    <source>
        <dbReference type="EMBL" id="OTG37674.1"/>
    </source>
</evidence>
<reference evidence="2" key="1">
    <citation type="journal article" date="2017" name="Nature">
        <title>The sunflower genome provides insights into oil metabolism, flowering and Asterid evolution.</title>
        <authorList>
            <person name="Badouin H."/>
            <person name="Gouzy J."/>
            <person name="Grassa C.J."/>
            <person name="Murat F."/>
            <person name="Staton S.E."/>
            <person name="Cottret L."/>
            <person name="Lelandais-Briere C."/>
            <person name="Owens G.L."/>
            <person name="Carrere S."/>
            <person name="Mayjonade B."/>
            <person name="Legrand L."/>
            <person name="Gill N."/>
            <person name="Kane N.C."/>
            <person name="Bowers J.E."/>
            <person name="Hubner S."/>
            <person name="Bellec A."/>
            <person name="Berard A."/>
            <person name="Berges H."/>
            <person name="Blanchet N."/>
            <person name="Boniface M.C."/>
            <person name="Brunel D."/>
            <person name="Catrice O."/>
            <person name="Chaidir N."/>
            <person name="Claudel C."/>
            <person name="Donnadieu C."/>
            <person name="Faraut T."/>
            <person name="Fievet G."/>
            <person name="Helmstetter N."/>
            <person name="King M."/>
            <person name="Knapp S.J."/>
            <person name="Lai Z."/>
            <person name="Le Paslier M.C."/>
            <person name="Lippi Y."/>
            <person name="Lorenzon L."/>
            <person name="Mandel J.R."/>
            <person name="Marage G."/>
            <person name="Marchand G."/>
            <person name="Marquand E."/>
            <person name="Bret-Mestries E."/>
            <person name="Morien E."/>
            <person name="Nambeesan S."/>
            <person name="Nguyen T."/>
            <person name="Pegot-Espagnet P."/>
            <person name="Pouilly N."/>
            <person name="Raftis F."/>
            <person name="Sallet E."/>
            <person name="Schiex T."/>
            <person name="Thomas J."/>
            <person name="Vandecasteele C."/>
            <person name="Vares D."/>
            <person name="Vear F."/>
            <person name="Vautrin S."/>
            <person name="Crespi M."/>
            <person name="Mangin B."/>
            <person name="Burke J.M."/>
            <person name="Salse J."/>
            <person name="Munos S."/>
            <person name="Vincourt P."/>
            <person name="Rieseberg L.H."/>
            <person name="Langlade N.B."/>
        </authorList>
    </citation>
    <scope>NUCLEOTIDE SEQUENCE [LARGE SCALE GENOMIC DNA]</scope>
    <source>
        <strain evidence="2">cv. SF193</strain>
    </source>
</reference>
<dbReference type="InParanoid" id="A0A251VQE0"/>
<organism evidence="1 2">
    <name type="scientific">Helianthus annuus</name>
    <name type="common">Common sunflower</name>
    <dbReference type="NCBI Taxonomy" id="4232"/>
    <lineage>
        <taxon>Eukaryota</taxon>
        <taxon>Viridiplantae</taxon>
        <taxon>Streptophyta</taxon>
        <taxon>Embryophyta</taxon>
        <taxon>Tracheophyta</taxon>
        <taxon>Spermatophyta</taxon>
        <taxon>Magnoliopsida</taxon>
        <taxon>eudicotyledons</taxon>
        <taxon>Gunneridae</taxon>
        <taxon>Pentapetalae</taxon>
        <taxon>asterids</taxon>
        <taxon>campanulids</taxon>
        <taxon>Asterales</taxon>
        <taxon>Asteraceae</taxon>
        <taxon>Asteroideae</taxon>
        <taxon>Heliantheae alliance</taxon>
        <taxon>Heliantheae</taxon>
        <taxon>Helianthus</taxon>
    </lineage>
</organism>
<gene>
    <name evidence="1" type="ORF">HannXRQ_Chr01g0021401</name>
</gene>
<dbReference type="Proteomes" id="UP000215914">
    <property type="component" value="Chromosome 1"/>
</dbReference>
<evidence type="ECO:0000313" key="2">
    <source>
        <dbReference type="Proteomes" id="UP000215914"/>
    </source>
</evidence>
<sequence length="77" mass="9037">MIKIIFPLYLTLKIKNPEYKSLVVKQINKKNDLGPNVDERVQGSKIILIHKGMKIDVVIKEGISNRLVETWGWLYEW</sequence>